<gene>
    <name evidence="1" type="ORF">V7S43_015573</name>
</gene>
<accession>A0ABD3F012</accession>
<dbReference type="EMBL" id="JBIMZQ010000047">
    <property type="protein sequence ID" value="KAL3659302.1"/>
    <property type="molecule type" value="Genomic_DNA"/>
</dbReference>
<organism evidence="1 2">
    <name type="scientific">Phytophthora oleae</name>
    <dbReference type="NCBI Taxonomy" id="2107226"/>
    <lineage>
        <taxon>Eukaryota</taxon>
        <taxon>Sar</taxon>
        <taxon>Stramenopiles</taxon>
        <taxon>Oomycota</taxon>
        <taxon>Peronosporomycetes</taxon>
        <taxon>Peronosporales</taxon>
        <taxon>Peronosporaceae</taxon>
        <taxon>Phytophthora</taxon>
    </lineage>
</organism>
<protein>
    <submittedName>
        <fullName evidence="1">Uncharacterized protein</fullName>
    </submittedName>
</protein>
<dbReference type="AlphaFoldDB" id="A0ABD3F012"/>
<evidence type="ECO:0000313" key="2">
    <source>
        <dbReference type="Proteomes" id="UP001632037"/>
    </source>
</evidence>
<keyword evidence="2" id="KW-1185">Reference proteome</keyword>
<reference evidence="1 2" key="1">
    <citation type="submission" date="2024-09" db="EMBL/GenBank/DDBJ databases">
        <title>Genome sequencing and assembly of Phytophthora oleae, isolate VK10A, causative agent of rot of olive drupes.</title>
        <authorList>
            <person name="Conti Taguali S."/>
            <person name="Riolo M."/>
            <person name="La Spada F."/>
            <person name="Cacciola S.O."/>
            <person name="Dionisio G."/>
        </authorList>
    </citation>
    <scope>NUCLEOTIDE SEQUENCE [LARGE SCALE GENOMIC DNA]</scope>
    <source>
        <strain evidence="1 2">VK10A</strain>
    </source>
</reference>
<comment type="caution">
    <text evidence="1">The sequence shown here is derived from an EMBL/GenBank/DDBJ whole genome shotgun (WGS) entry which is preliminary data.</text>
</comment>
<name>A0ABD3F012_9STRA</name>
<dbReference type="Proteomes" id="UP001632037">
    <property type="component" value="Unassembled WGS sequence"/>
</dbReference>
<proteinExistence type="predicted"/>
<sequence>MPHYFVIDAHFSVSKELNYPQSSRHVHLCDLQEPFTKSRRGKMPRARSGSISIASLSNFPTSPVNRLAQSVGPERLQPTIENVWSRHTTPAMSTRRGDFFFTDSSDLYAAKSNRRSVWRRFTENVDKCVFRVVSKFYR</sequence>
<evidence type="ECO:0000313" key="1">
    <source>
        <dbReference type="EMBL" id="KAL3659302.1"/>
    </source>
</evidence>